<reference evidence="2 3" key="1">
    <citation type="submission" date="2024-09" db="EMBL/GenBank/DDBJ databases">
        <authorList>
            <person name="Sun Q."/>
            <person name="Mori K."/>
        </authorList>
    </citation>
    <scope>NUCLEOTIDE SEQUENCE [LARGE SCALE GENOMIC DNA]</scope>
    <source>
        <strain evidence="2 3">NCAIM B.02301</strain>
    </source>
</reference>
<keyword evidence="1" id="KW-1133">Transmembrane helix</keyword>
<keyword evidence="1" id="KW-0812">Transmembrane</keyword>
<dbReference type="Proteomes" id="UP001589833">
    <property type="component" value="Unassembled WGS sequence"/>
</dbReference>
<evidence type="ECO:0000313" key="2">
    <source>
        <dbReference type="EMBL" id="MFC0561467.1"/>
    </source>
</evidence>
<evidence type="ECO:0000256" key="1">
    <source>
        <dbReference type="SAM" id="Phobius"/>
    </source>
</evidence>
<keyword evidence="3" id="KW-1185">Reference proteome</keyword>
<accession>A0ABV6NL06</accession>
<dbReference type="EMBL" id="JBHLTR010000062">
    <property type="protein sequence ID" value="MFC0561467.1"/>
    <property type="molecule type" value="Genomic_DNA"/>
</dbReference>
<proteinExistence type="predicted"/>
<feature type="transmembrane region" description="Helical" evidence="1">
    <location>
        <begin position="36"/>
        <end position="59"/>
    </location>
</feature>
<organism evidence="2 3">
    <name type="scientific">Halalkalibacter alkalisediminis</name>
    <dbReference type="NCBI Taxonomy" id="935616"/>
    <lineage>
        <taxon>Bacteria</taxon>
        <taxon>Bacillati</taxon>
        <taxon>Bacillota</taxon>
        <taxon>Bacilli</taxon>
        <taxon>Bacillales</taxon>
        <taxon>Bacillaceae</taxon>
        <taxon>Halalkalibacter</taxon>
    </lineage>
</organism>
<feature type="transmembrane region" description="Helical" evidence="1">
    <location>
        <begin position="80"/>
        <end position="99"/>
    </location>
</feature>
<comment type="caution">
    <text evidence="2">The sequence shown here is derived from an EMBL/GenBank/DDBJ whole genome shotgun (WGS) entry which is preliminary data.</text>
</comment>
<sequence>MSIWKAYAVTLLEIVIFLFIGFILTENVLRVVYENFGIRFIGNVWVNWFGVSYILFVTYTVVRKVVSKNNVLIRERTRSIIFWLLFSGSVVVVFIPFLIGENPF</sequence>
<name>A0ABV6NL06_9BACI</name>
<gene>
    <name evidence="2" type="ORF">ACFFH4_21345</name>
</gene>
<protein>
    <submittedName>
        <fullName evidence="2">Uncharacterized protein</fullName>
    </submittedName>
</protein>
<keyword evidence="1" id="KW-0472">Membrane</keyword>
<feature type="transmembrane region" description="Helical" evidence="1">
    <location>
        <begin position="7"/>
        <end position="24"/>
    </location>
</feature>
<evidence type="ECO:0000313" key="3">
    <source>
        <dbReference type="Proteomes" id="UP001589833"/>
    </source>
</evidence>
<dbReference type="RefSeq" id="WP_273848421.1">
    <property type="nucleotide sequence ID" value="NZ_JAQQWT010000085.1"/>
</dbReference>